<sequence>MAAEMLWIILLACVIDIKSVIAYSFPSDQAYHTERKTWKVASERCGNNGLEFDEKVLKNIPIQQDNEVWIGKNIYRLNTSWIEILGGGRHIGPCVIKFHAVDEQSFLSCTGGQQYIMYNGKYGHNKKIDSIATMDSPTDISSDDNSHIYVSGQGSNNIHRLEGYIEESLLEPETTVWKVLDIPLDAHHGIKEPVALCFNQAYSKLYIVNE</sequence>
<evidence type="ECO:0000256" key="1">
    <source>
        <dbReference type="SAM" id="SignalP"/>
    </source>
</evidence>
<gene>
    <name evidence="2" type="ORF">MCOR_22992</name>
</gene>
<organism evidence="2 3">
    <name type="scientific">Mytilus coruscus</name>
    <name type="common">Sea mussel</name>
    <dbReference type="NCBI Taxonomy" id="42192"/>
    <lineage>
        <taxon>Eukaryota</taxon>
        <taxon>Metazoa</taxon>
        <taxon>Spiralia</taxon>
        <taxon>Lophotrochozoa</taxon>
        <taxon>Mollusca</taxon>
        <taxon>Bivalvia</taxon>
        <taxon>Autobranchia</taxon>
        <taxon>Pteriomorphia</taxon>
        <taxon>Mytilida</taxon>
        <taxon>Mytiloidea</taxon>
        <taxon>Mytilidae</taxon>
        <taxon>Mytilinae</taxon>
        <taxon>Mytilus</taxon>
    </lineage>
</organism>
<proteinExistence type="predicted"/>
<feature type="chain" id="PRO_5026931507" evidence="1">
    <location>
        <begin position="23"/>
        <end position="210"/>
    </location>
</feature>
<feature type="signal peptide" evidence="1">
    <location>
        <begin position="1"/>
        <end position="22"/>
    </location>
</feature>
<protein>
    <submittedName>
        <fullName evidence="2">Uncharacterized protein</fullName>
    </submittedName>
</protein>
<evidence type="ECO:0000313" key="3">
    <source>
        <dbReference type="Proteomes" id="UP000507470"/>
    </source>
</evidence>
<name>A0A6J8BY01_MYTCO</name>
<accession>A0A6J8BY01</accession>
<keyword evidence="1" id="KW-0732">Signal</keyword>
<evidence type="ECO:0000313" key="2">
    <source>
        <dbReference type="EMBL" id="CAC5387694.1"/>
    </source>
</evidence>
<dbReference type="Proteomes" id="UP000507470">
    <property type="component" value="Unassembled WGS sequence"/>
</dbReference>
<reference evidence="2 3" key="1">
    <citation type="submission" date="2020-06" db="EMBL/GenBank/DDBJ databases">
        <authorList>
            <person name="Li R."/>
            <person name="Bekaert M."/>
        </authorList>
    </citation>
    <scope>NUCLEOTIDE SEQUENCE [LARGE SCALE GENOMIC DNA]</scope>
    <source>
        <strain evidence="3">wild</strain>
    </source>
</reference>
<dbReference type="OrthoDB" id="6096644at2759"/>
<dbReference type="EMBL" id="CACVKT020004021">
    <property type="protein sequence ID" value="CAC5387694.1"/>
    <property type="molecule type" value="Genomic_DNA"/>
</dbReference>
<dbReference type="AlphaFoldDB" id="A0A6J8BY01"/>
<keyword evidence="3" id="KW-1185">Reference proteome</keyword>
<dbReference type="SUPFAM" id="SSF101898">
    <property type="entry name" value="NHL repeat"/>
    <property type="match status" value="1"/>
</dbReference>